<dbReference type="FunFam" id="2.40.50.100:FF:000014">
    <property type="entry name" value="Maltose/maltodextrin import ATP-binding protein MalK"/>
    <property type="match status" value="1"/>
</dbReference>
<keyword evidence="5" id="KW-0547">Nucleotide-binding</keyword>
<keyword evidence="2" id="KW-1003">Cell membrane</keyword>
<dbReference type="PANTHER" id="PTHR43875:SF3">
    <property type="entry name" value="MALTOSE_MALTODEXTRIN IMPORT ATP-BINDING PROTEIN MALK"/>
    <property type="match status" value="1"/>
</dbReference>
<evidence type="ECO:0000256" key="4">
    <source>
        <dbReference type="ARBA" id="ARBA00022597"/>
    </source>
</evidence>
<evidence type="ECO:0000313" key="11">
    <source>
        <dbReference type="Proteomes" id="UP000323974"/>
    </source>
</evidence>
<dbReference type="InterPro" id="IPR027417">
    <property type="entry name" value="P-loop_NTPase"/>
</dbReference>
<dbReference type="PROSITE" id="PS00211">
    <property type="entry name" value="ABC_TRANSPORTER_1"/>
    <property type="match status" value="1"/>
</dbReference>
<accession>A0AAE6JRR5</accession>
<keyword evidence="7" id="KW-1278">Translocase</keyword>
<keyword evidence="1" id="KW-0813">Transport</keyword>
<dbReference type="GO" id="GO:0016887">
    <property type="term" value="F:ATP hydrolysis activity"/>
    <property type="evidence" value="ECO:0007669"/>
    <property type="project" value="InterPro"/>
</dbReference>
<dbReference type="GeneID" id="78223105"/>
<dbReference type="InterPro" id="IPR013611">
    <property type="entry name" value="Transp-assoc_OB_typ2"/>
</dbReference>
<evidence type="ECO:0000256" key="1">
    <source>
        <dbReference type="ARBA" id="ARBA00022448"/>
    </source>
</evidence>
<dbReference type="SUPFAM" id="SSF52540">
    <property type="entry name" value="P-loop containing nucleoside triphosphate hydrolases"/>
    <property type="match status" value="1"/>
</dbReference>
<dbReference type="Gene3D" id="2.40.50.140">
    <property type="entry name" value="Nucleic acid-binding proteins"/>
    <property type="match status" value="1"/>
</dbReference>
<dbReference type="Gene3D" id="2.40.50.100">
    <property type="match status" value="1"/>
</dbReference>
<dbReference type="InterPro" id="IPR008995">
    <property type="entry name" value="Mo/tungstate-bd_C_term_dom"/>
</dbReference>
<sequence length="377" mass="42096">MTDVRLVNVCKSYGNVHISKNVNLDIKDGEFVVFVGPSGCGKSTLLRMIAGLDEITSGDLFIGDKKMNDVPPANRNIGMVFQSYALYPHLTIAENMSFGLKLAGAKKEEIEQRVNQVAEILQLAHLLTRKPKELSGGQRQRVAIGRTLVSQPEVFLLDEPLSNLDAALRVQMRVEISKLHKKLNRTMIYVTHDQVEAMTLADKIVVLQANSDNIESNVAQVGRPLELYHYPANRFVAGFIGSPKMNFLPVRVLEVKEDAVKIEMLDADHVSFWIPVEGRGLNVGDNVSLGIRPEHLLPCEHSEICIKGTVKVVEQLGHETQVYLELPAIKQNIVYRQNDIVLVKEGDEMAIGINPNRCHLFREDGSACRRLYKELGV</sequence>
<proteinExistence type="predicted"/>
<dbReference type="EMBL" id="CP038817">
    <property type="protein sequence ID" value="QEN11435.1"/>
    <property type="molecule type" value="Genomic_DNA"/>
</dbReference>
<dbReference type="Gene3D" id="3.40.50.300">
    <property type="entry name" value="P-loop containing nucleotide triphosphate hydrolases"/>
    <property type="match status" value="1"/>
</dbReference>
<dbReference type="AlphaFoldDB" id="A0AAE6JRR5"/>
<evidence type="ECO:0000259" key="9">
    <source>
        <dbReference type="PROSITE" id="PS50893"/>
    </source>
</evidence>
<dbReference type="Pfam" id="PF00005">
    <property type="entry name" value="ABC_tran"/>
    <property type="match status" value="1"/>
</dbReference>
<dbReference type="CDD" id="cd03301">
    <property type="entry name" value="ABC_MalK_N"/>
    <property type="match status" value="1"/>
</dbReference>
<organism evidence="10 11">
    <name type="scientific">Haemophilus parahaemolyticus</name>
    <dbReference type="NCBI Taxonomy" id="735"/>
    <lineage>
        <taxon>Bacteria</taxon>
        <taxon>Pseudomonadati</taxon>
        <taxon>Pseudomonadota</taxon>
        <taxon>Gammaproteobacteria</taxon>
        <taxon>Pasteurellales</taxon>
        <taxon>Pasteurellaceae</taxon>
        <taxon>Haemophilus</taxon>
    </lineage>
</organism>
<evidence type="ECO:0000256" key="3">
    <source>
        <dbReference type="ARBA" id="ARBA00022519"/>
    </source>
</evidence>
<dbReference type="Pfam" id="PF08402">
    <property type="entry name" value="TOBE_2"/>
    <property type="match status" value="1"/>
</dbReference>
<reference evidence="10 11" key="1">
    <citation type="submission" date="2019-04" db="EMBL/GenBank/DDBJ databases">
        <title>Complete Genome and Methylome Analysis of Haemophilus haemolyticus NEB129.</title>
        <authorList>
            <person name="Fomenkov A."/>
            <person name="Roberts R.J."/>
            <person name="Anton B.P."/>
            <person name="Vincze T."/>
        </authorList>
    </citation>
    <scope>NUCLEOTIDE SEQUENCE [LARGE SCALE GENOMIC DNA]</scope>
    <source>
        <strain evidence="10 11">NEB129</strain>
    </source>
</reference>
<keyword evidence="3" id="KW-0997">Cell inner membrane</keyword>
<dbReference type="InterPro" id="IPR017871">
    <property type="entry name" value="ABC_transporter-like_CS"/>
</dbReference>
<dbReference type="InterPro" id="IPR012340">
    <property type="entry name" value="NA-bd_OB-fold"/>
</dbReference>
<dbReference type="GO" id="GO:0055052">
    <property type="term" value="C:ATP-binding cassette (ABC) transporter complex, substrate-binding subunit-containing"/>
    <property type="evidence" value="ECO:0007669"/>
    <property type="project" value="TreeGrafter"/>
</dbReference>
<feature type="domain" description="ABC transporter" evidence="9">
    <location>
        <begin position="4"/>
        <end position="240"/>
    </location>
</feature>
<name>A0AAE6JRR5_HAEPH</name>
<dbReference type="SUPFAM" id="SSF50331">
    <property type="entry name" value="MOP-like"/>
    <property type="match status" value="1"/>
</dbReference>
<dbReference type="NCBIfam" id="NF008653">
    <property type="entry name" value="PRK11650.1"/>
    <property type="match status" value="1"/>
</dbReference>
<dbReference type="InterPro" id="IPR003593">
    <property type="entry name" value="AAA+_ATPase"/>
</dbReference>
<dbReference type="GO" id="GO:0005524">
    <property type="term" value="F:ATP binding"/>
    <property type="evidence" value="ECO:0007669"/>
    <property type="project" value="UniProtKB-KW"/>
</dbReference>
<keyword evidence="8" id="KW-0472">Membrane</keyword>
<dbReference type="GO" id="GO:0015423">
    <property type="term" value="F:ABC-type maltose transporter activity"/>
    <property type="evidence" value="ECO:0007669"/>
    <property type="project" value="TreeGrafter"/>
</dbReference>
<gene>
    <name evidence="10" type="primary">malK</name>
    <name evidence="10" type="ORF">E5Q53_08385</name>
</gene>
<dbReference type="RefSeq" id="WP_005707344.1">
    <property type="nucleotide sequence ID" value="NZ_CP038817.1"/>
</dbReference>
<dbReference type="NCBIfam" id="NF008233">
    <property type="entry name" value="PRK11000.1"/>
    <property type="match status" value="1"/>
</dbReference>
<evidence type="ECO:0000256" key="8">
    <source>
        <dbReference type="ARBA" id="ARBA00023136"/>
    </source>
</evidence>
<dbReference type="InterPro" id="IPR015855">
    <property type="entry name" value="ABC_transpr_MalK-like"/>
</dbReference>
<evidence type="ECO:0000256" key="6">
    <source>
        <dbReference type="ARBA" id="ARBA00022840"/>
    </source>
</evidence>
<dbReference type="PANTHER" id="PTHR43875">
    <property type="entry name" value="MALTODEXTRIN IMPORT ATP-BINDING PROTEIN MSMX"/>
    <property type="match status" value="1"/>
</dbReference>
<dbReference type="SMART" id="SM00382">
    <property type="entry name" value="AAA"/>
    <property type="match status" value="1"/>
</dbReference>
<evidence type="ECO:0000256" key="5">
    <source>
        <dbReference type="ARBA" id="ARBA00022741"/>
    </source>
</evidence>
<dbReference type="FunFam" id="3.40.50.300:FF:000042">
    <property type="entry name" value="Maltose/maltodextrin ABC transporter, ATP-binding protein"/>
    <property type="match status" value="1"/>
</dbReference>
<evidence type="ECO:0000313" key="10">
    <source>
        <dbReference type="EMBL" id="QEN11435.1"/>
    </source>
</evidence>
<dbReference type="InterPro" id="IPR003439">
    <property type="entry name" value="ABC_transporter-like_ATP-bd"/>
</dbReference>
<keyword evidence="6 10" id="KW-0067">ATP-binding</keyword>
<protein>
    <submittedName>
        <fullName evidence="10">Maltose/maltodextrin ABC transporter ATP-binding protein MalK</fullName>
    </submittedName>
</protein>
<dbReference type="KEGG" id="hpaa:E5Q53_08385"/>
<evidence type="ECO:0000256" key="2">
    <source>
        <dbReference type="ARBA" id="ARBA00022475"/>
    </source>
</evidence>
<dbReference type="PROSITE" id="PS50893">
    <property type="entry name" value="ABC_TRANSPORTER_2"/>
    <property type="match status" value="1"/>
</dbReference>
<keyword evidence="4" id="KW-0762">Sugar transport</keyword>
<dbReference type="InterPro" id="IPR047641">
    <property type="entry name" value="ABC_transpr_MalK/UgpC-like"/>
</dbReference>
<evidence type="ECO:0000256" key="7">
    <source>
        <dbReference type="ARBA" id="ARBA00022967"/>
    </source>
</evidence>
<dbReference type="Proteomes" id="UP000323974">
    <property type="component" value="Chromosome"/>
</dbReference>
<dbReference type="GO" id="GO:1990060">
    <property type="term" value="C:maltose transport complex"/>
    <property type="evidence" value="ECO:0007669"/>
    <property type="project" value="TreeGrafter"/>
</dbReference>